<reference evidence="2" key="1">
    <citation type="journal article" date="2017" name="Nature">
        <title>The sunflower genome provides insights into oil metabolism, flowering and Asterid evolution.</title>
        <authorList>
            <person name="Badouin H."/>
            <person name="Gouzy J."/>
            <person name="Grassa C.J."/>
            <person name="Murat F."/>
            <person name="Staton S.E."/>
            <person name="Cottret L."/>
            <person name="Lelandais-Briere C."/>
            <person name="Owens G.L."/>
            <person name="Carrere S."/>
            <person name="Mayjonade B."/>
            <person name="Legrand L."/>
            <person name="Gill N."/>
            <person name="Kane N.C."/>
            <person name="Bowers J.E."/>
            <person name="Hubner S."/>
            <person name="Bellec A."/>
            <person name="Berard A."/>
            <person name="Berges H."/>
            <person name="Blanchet N."/>
            <person name="Boniface M.C."/>
            <person name="Brunel D."/>
            <person name="Catrice O."/>
            <person name="Chaidir N."/>
            <person name="Claudel C."/>
            <person name="Donnadieu C."/>
            <person name="Faraut T."/>
            <person name="Fievet G."/>
            <person name="Helmstetter N."/>
            <person name="King M."/>
            <person name="Knapp S.J."/>
            <person name="Lai Z."/>
            <person name="Le Paslier M.C."/>
            <person name="Lippi Y."/>
            <person name="Lorenzon L."/>
            <person name="Mandel J.R."/>
            <person name="Marage G."/>
            <person name="Marchand G."/>
            <person name="Marquand E."/>
            <person name="Bret-Mestries E."/>
            <person name="Morien E."/>
            <person name="Nambeesan S."/>
            <person name="Nguyen T."/>
            <person name="Pegot-Espagnet P."/>
            <person name="Pouilly N."/>
            <person name="Raftis F."/>
            <person name="Sallet E."/>
            <person name="Schiex T."/>
            <person name="Thomas J."/>
            <person name="Vandecasteele C."/>
            <person name="Vares D."/>
            <person name="Vear F."/>
            <person name="Vautrin S."/>
            <person name="Crespi M."/>
            <person name="Mangin B."/>
            <person name="Burke J.M."/>
            <person name="Salse J."/>
            <person name="Munos S."/>
            <person name="Vincourt P."/>
            <person name="Rieseberg L.H."/>
            <person name="Langlade N.B."/>
        </authorList>
    </citation>
    <scope>NUCLEOTIDE SEQUENCE [LARGE SCALE GENOMIC DNA]</scope>
    <source>
        <strain evidence="2">cv. SF193</strain>
    </source>
</reference>
<evidence type="ECO:0000313" key="1">
    <source>
        <dbReference type="EMBL" id="OTG06210.1"/>
    </source>
</evidence>
<dbReference type="EMBL" id="CM007901">
    <property type="protein sequence ID" value="OTG06210.1"/>
    <property type="molecule type" value="Genomic_DNA"/>
</dbReference>
<protein>
    <submittedName>
        <fullName evidence="1">Uncharacterized protein</fullName>
    </submittedName>
</protein>
<evidence type="ECO:0000313" key="2">
    <source>
        <dbReference type="Proteomes" id="UP000215914"/>
    </source>
</evidence>
<dbReference type="Proteomes" id="UP000215914">
    <property type="component" value="Chromosome 12"/>
</dbReference>
<organism evidence="1 2">
    <name type="scientific">Helianthus annuus</name>
    <name type="common">Common sunflower</name>
    <dbReference type="NCBI Taxonomy" id="4232"/>
    <lineage>
        <taxon>Eukaryota</taxon>
        <taxon>Viridiplantae</taxon>
        <taxon>Streptophyta</taxon>
        <taxon>Embryophyta</taxon>
        <taxon>Tracheophyta</taxon>
        <taxon>Spermatophyta</taxon>
        <taxon>Magnoliopsida</taxon>
        <taxon>eudicotyledons</taxon>
        <taxon>Gunneridae</taxon>
        <taxon>Pentapetalae</taxon>
        <taxon>asterids</taxon>
        <taxon>campanulids</taxon>
        <taxon>Asterales</taxon>
        <taxon>Asteraceae</taxon>
        <taxon>Asteroideae</taxon>
        <taxon>Heliantheae alliance</taxon>
        <taxon>Heliantheae</taxon>
        <taxon>Helianthus</taxon>
    </lineage>
</organism>
<proteinExistence type="predicted"/>
<keyword evidence="2" id="KW-1185">Reference proteome</keyword>
<dbReference type="InParanoid" id="A0A251T4Z2"/>
<gene>
    <name evidence="1" type="ORF">HannXRQ_Chr12g0382191</name>
</gene>
<accession>A0A251T4Z2</accession>
<dbReference type="AlphaFoldDB" id="A0A251T4Z2"/>
<name>A0A251T4Z2_HELAN</name>
<sequence>MFFLSFLFKTEANYRVEKHDPEVDETRRNTSNHILTASEILREISEQGLIRFTKQTCETT</sequence>